<reference evidence="3" key="1">
    <citation type="submission" date="2018-06" db="EMBL/GenBank/DDBJ databases">
        <authorList>
            <person name="Zhirakovskaya E."/>
        </authorList>
    </citation>
    <scope>NUCLEOTIDE SEQUENCE</scope>
</reference>
<dbReference type="AlphaFoldDB" id="A0A3B1E0D1"/>
<dbReference type="InterPro" id="IPR030868">
    <property type="entry name" value="MqnA"/>
</dbReference>
<dbReference type="CDD" id="cd13634">
    <property type="entry name" value="PBP2_Sco4506"/>
    <property type="match status" value="1"/>
</dbReference>
<protein>
    <submittedName>
        <fullName evidence="3">Chorismate dehydratase</fullName>
        <ecNumber evidence="3">4.2.1.151</ecNumber>
    </submittedName>
</protein>
<dbReference type="SUPFAM" id="SSF53850">
    <property type="entry name" value="Periplasmic binding protein-like II"/>
    <property type="match status" value="1"/>
</dbReference>
<dbReference type="HAMAP" id="MF_00995">
    <property type="entry name" value="MqnA"/>
    <property type="match status" value="1"/>
</dbReference>
<dbReference type="EC" id="4.2.1.151" evidence="3"/>
<keyword evidence="2 3" id="KW-0456">Lyase</keyword>
<proteinExistence type="inferred from homology"/>
<sequence>MMNTISSENFLRIGAVRYLNSKPLIEGLESHLPFSELRLDYPSLLADDLSEGLLDLALVPSIETIRHSGYKIVSNACVAACGPVQSVMLYSRVPLHNISRLALDAGSRTSAILVQILLARRFGITPEIELLPISHSVEECSADAVLLIGDRALHPPRERFNTSWDLGEEWFHQTGLPFVFACWVSPNNNCSDKVIAALNQSRDRGINSLEEIARSASQSLAVDKPIAYRYLRDHLSYHLGVAEKKGLQLFHEMVMEFDILSKAADFQQSSDSIDVGSHHFPLLRQKCA</sequence>
<dbReference type="InterPro" id="IPR003773">
    <property type="entry name" value="Menaquinone_biosynth"/>
</dbReference>
<dbReference type="Pfam" id="PF02621">
    <property type="entry name" value="VitK2_biosynth"/>
    <property type="match status" value="1"/>
</dbReference>
<dbReference type="GO" id="GO:0016829">
    <property type="term" value="F:lyase activity"/>
    <property type="evidence" value="ECO:0007669"/>
    <property type="project" value="UniProtKB-KW"/>
</dbReference>
<dbReference type="PANTHER" id="PTHR37690">
    <property type="entry name" value="CHORISMATE DEHYDRATASE"/>
    <property type="match status" value="1"/>
</dbReference>
<dbReference type="PANTHER" id="PTHR37690:SF1">
    <property type="entry name" value="CHORISMATE DEHYDRATASE"/>
    <property type="match status" value="1"/>
</dbReference>
<accession>A0A3B1E0D1</accession>
<evidence type="ECO:0000256" key="2">
    <source>
        <dbReference type="ARBA" id="ARBA00023239"/>
    </source>
</evidence>
<evidence type="ECO:0000313" key="3">
    <source>
        <dbReference type="EMBL" id="VAX42414.1"/>
    </source>
</evidence>
<keyword evidence="1" id="KW-0474">Menaquinone biosynthesis</keyword>
<dbReference type="GO" id="GO:0009234">
    <property type="term" value="P:menaquinone biosynthetic process"/>
    <property type="evidence" value="ECO:0007669"/>
    <property type="project" value="UniProtKB-KW"/>
</dbReference>
<dbReference type="EMBL" id="UOGL01000654">
    <property type="protein sequence ID" value="VAX42414.1"/>
    <property type="molecule type" value="Genomic_DNA"/>
</dbReference>
<evidence type="ECO:0000256" key="1">
    <source>
        <dbReference type="ARBA" id="ARBA00022428"/>
    </source>
</evidence>
<name>A0A3B1E0D1_9ZZZZ</name>
<gene>
    <name evidence="3" type="ORF">MNBD_PLANCTO02-2153</name>
</gene>
<organism evidence="3">
    <name type="scientific">hydrothermal vent metagenome</name>
    <dbReference type="NCBI Taxonomy" id="652676"/>
    <lineage>
        <taxon>unclassified sequences</taxon>
        <taxon>metagenomes</taxon>
        <taxon>ecological metagenomes</taxon>
    </lineage>
</organism>
<dbReference type="Gene3D" id="3.40.190.10">
    <property type="entry name" value="Periplasmic binding protein-like II"/>
    <property type="match status" value="2"/>
</dbReference>